<evidence type="ECO:0000259" key="11">
    <source>
        <dbReference type="Pfam" id="PF02366"/>
    </source>
</evidence>
<evidence type="ECO:0000256" key="3">
    <source>
        <dbReference type="ARBA" id="ARBA00007222"/>
    </source>
</evidence>
<evidence type="ECO:0000259" key="12">
    <source>
        <dbReference type="Pfam" id="PF16192"/>
    </source>
</evidence>
<comment type="subcellular location">
    <subcellularLocation>
        <location evidence="10">Cell membrane</location>
    </subcellularLocation>
    <subcellularLocation>
        <location evidence="1">Endomembrane system</location>
        <topology evidence="1">Multi-pass membrane protein</topology>
    </subcellularLocation>
</comment>
<evidence type="ECO:0000256" key="1">
    <source>
        <dbReference type="ARBA" id="ARBA00004127"/>
    </source>
</evidence>
<protein>
    <recommendedName>
        <fullName evidence="9 10">Polyprenol-phosphate-mannose--protein mannosyltransferase</fullName>
        <ecNumber evidence="10">2.4.1.-</ecNumber>
    </recommendedName>
</protein>
<dbReference type="InterPro" id="IPR032421">
    <property type="entry name" value="PMT_4TMC"/>
</dbReference>
<keyword evidence="8 10" id="KW-0472">Membrane</keyword>
<feature type="transmembrane region" description="Helical" evidence="10">
    <location>
        <begin position="501"/>
        <end position="523"/>
    </location>
</feature>
<dbReference type="EC" id="2.4.1.-" evidence="10"/>
<feature type="domain" description="Protein O-mannosyl-transferase C-terminal four TM" evidence="12">
    <location>
        <begin position="351"/>
        <end position="542"/>
    </location>
</feature>
<comment type="caution">
    <text evidence="13">The sequence shown here is derived from an EMBL/GenBank/DDBJ whole genome shotgun (WGS) entry which is preliminary data.</text>
</comment>
<keyword evidence="4 10" id="KW-0328">Glycosyltransferase</keyword>
<keyword evidence="6 10" id="KW-0812">Transmembrane</keyword>
<dbReference type="Proteomes" id="UP000562124">
    <property type="component" value="Unassembled WGS sequence"/>
</dbReference>
<evidence type="ECO:0000256" key="4">
    <source>
        <dbReference type="ARBA" id="ARBA00022676"/>
    </source>
</evidence>
<evidence type="ECO:0000256" key="8">
    <source>
        <dbReference type="ARBA" id="ARBA00023136"/>
    </source>
</evidence>
<dbReference type="GO" id="GO:0005886">
    <property type="term" value="C:plasma membrane"/>
    <property type="evidence" value="ECO:0007669"/>
    <property type="project" value="UniProtKB-SubCell"/>
</dbReference>
<evidence type="ECO:0000256" key="5">
    <source>
        <dbReference type="ARBA" id="ARBA00022679"/>
    </source>
</evidence>
<dbReference type="GO" id="GO:0004169">
    <property type="term" value="F:dolichyl-phosphate-mannose-protein mannosyltransferase activity"/>
    <property type="evidence" value="ECO:0007669"/>
    <property type="project" value="UniProtKB-UniRule"/>
</dbReference>
<feature type="transmembrane region" description="Helical" evidence="10">
    <location>
        <begin position="418"/>
        <end position="435"/>
    </location>
</feature>
<comment type="pathway">
    <text evidence="2 10">Protein modification; protein glycosylation.</text>
</comment>
<feature type="transmembrane region" description="Helical" evidence="10">
    <location>
        <begin position="195"/>
        <end position="213"/>
    </location>
</feature>
<dbReference type="EMBL" id="JABCJJ010000015">
    <property type="protein sequence ID" value="NMR20659.1"/>
    <property type="molecule type" value="Genomic_DNA"/>
</dbReference>
<reference evidence="13 14" key="1">
    <citation type="submission" date="2020-04" db="EMBL/GenBank/DDBJ databases">
        <title>Sequencing and Assembly of C. fimi.</title>
        <authorList>
            <person name="Ramsey A.R."/>
        </authorList>
    </citation>
    <scope>NUCLEOTIDE SEQUENCE [LARGE SCALE GENOMIC DNA]</scope>
    <source>
        <strain evidence="13 14">SB</strain>
    </source>
</reference>
<dbReference type="PANTHER" id="PTHR10050:SF46">
    <property type="entry name" value="PROTEIN O-MANNOSYL-TRANSFERASE 2"/>
    <property type="match status" value="1"/>
</dbReference>
<feature type="transmembrane region" description="Helical" evidence="10">
    <location>
        <begin position="168"/>
        <end position="189"/>
    </location>
</feature>
<keyword evidence="10" id="KW-1003">Cell membrane</keyword>
<name>A0A7Y0LZC8_CELFI</name>
<accession>A0A7Y0LZC8</accession>
<dbReference type="Pfam" id="PF02366">
    <property type="entry name" value="PMT"/>
    <property type="match status" value="1"/>
</dbReference>
<keyword evidence="5 10" id="KW-0808">Transferase</keyword>
<dbReference type="Pfam" id="PF16192">
    <property type="entry name" value="PMT_4TMC"/>
    <property type="match status" value="1"/>
</dbReference>
<evidence type="ECO:0000256" key="9">
    <source>
        <dbReference type="ARBA" id="ARBA00093617"/>
    </source>
</evidence>
<feature type="domain" description="ArnT-like N-terminal" evidence="11">
    <location>
        <begin position="128"/>
        <end position="211"/>
    </location>
</feature>
<feature type="transmembrane region" description="Helical" evidence="10">
    <location>
        <begin position="143"/>
        <end position="161"/>
    </location>
</feature>
<comment type="similarity">
    <text evidence="3 10">Belongs to the glycosyltransferase 39 family.</text>
</comment>
<evidence type="ECO:0000256" key="7">
    <source>
        <dbReference type="ARBA" id="ARBA00022989"/>
    </source>
</evidence>
<dbReference type="PANTHER" id="PTHR10050">
    <property type="entry name" value="DOLICHYL-PHOSPHATE-MANNOSE--PROTEIN MANNOSYLTRANSFERASE"/>
    <property type="match status" value="1"/>
</dbReference>
<dbReference type="AlphaFoldDB" id="A0A7Y0LZC8"/>
<evidence type="ECO:0000256" key="10">
    <source>
        <dbReference type="RuleBase" id="RU367007"/>
    </source>
</evidence>
<evidence type="ECO:0000256" key="6">
    <source>
        <dbReference type="ARBA" id="ARBA00022692"/>
    </source>
</evidence>
<gene>
    <name evidence="13" type="ORF">HIR71_10590</name>
</gene>
<dbReference type="GO" id="GO:0012505">
    <property type="term" value="C:endomembrane system"/>
    <property type="evidence" value="ECO:0007669"/>
    <property type="project" value="UniProtKB-SubCell"/>
</dbReference>
<dbReference type="UniPathway" id="UPA00378"/>
<evidence type="ECO:0000313" key="14">
    <source>
        <dbReference type="Proteomes" id="UP000562124"/>
    </source>
</evidence>
<organism evidence="13 14">
    <name type="scientific">Cellulomonas fimi</name>
    <dbReference type="NCBI Taxonomy" id="1708"/>
    <lineage>
        <taxon>Bacteria</taxon>
        <taxon>Bacillati</taxon>
        <taxon>Actinomycetota</taxon>
        <taxon>Actinomycetes</taxon>
        <taxon>Micrococcales</taxon>
        <taxon>Cellulomonadaceae</taxon>
        <taxon>Cellulomonas</taxon>
    </lineage>
</organism>
<feature type="transmembrane region" description="Helical" evidence="10">
    <location>
        <begin position="305"/>
        <end position="325"/>
    </location>
</feature>
<feature type="transmembrane region" description="Helical" evidence="10">
    <location>
        <begin position="465"/>
        <end position="489"/>
    </location>
</feature>
<dbReference type="InterPro" id="IPR003342">
    <property type="entry name" value="ArnT-like_N"/>
</dbReference>
<dbReference type="InterPro" id="IPR027005">
    <property type="entry name" value="PMT-like"/>
</dbReference>
<keyword evidence="14" id="KW-1185">Reference proteome</keyword>
<keyword evidence="7 10" id="KW-1133">Transmembrane helix</keyword>
<evidence type="ECO:0000313" key="13">
    <source>
        <dbReference type="EMBL" id="NMR20659.1"/>
    </source>
</evidence>
<comment type="function">
    <text evidence="10">Protein O-mannosyltransferase that catalyzes the transfer of a single mannose residue from a polyprenol phospho-mannosyl lipidic donor to the hydroxyl group of selected serine and threonine residues in acceptor proteins.</text>
</comment>
<evidence type="ECO:0000256" key="2">
    <source>
        <dbReference type="ARBA" id="ARBA00004922"/>
    </source>
</evidence>
<sequence length="543" mass="59962">MWPTIERDGPVATALTPAEREPTETRLLRRLLGDATLRLGTTPRDRLWGWLGPLLVMVLAAVARFPALGRPAELVFDETYYVKQAYTLLRVGYEARWPEDPNPGFEAGNLDTFLPQAEYAVHPPVGKWLIALGMEVAGPASSVGWRLAAAVVGTLSVLVLARIARRLFASTLLGTLAGGLLAVDGAAIVHSRTGLLDGFLMFFALAAFGALLIDREQARRRLAARAAQRLDAGHGLGGWGPRLGFRGWRLTAGLLLGLAIGTKWSGLYFLAVFGLLTVLWDVTARRAVGVDRWLPAGVLRDGVPAFLGLVPVAAATYVASWFSWFRSPGAYLRDWAAGNPGEGVTWLPESLRSLWQYHLEMWQFHNNLTSEHAYAAHPLGWIVQWRPTSFFYDTPVPANAACGADRCSQAITSIGNPILWWAGAVALVALVWWLIRDRDWRAGAILAGIAAGYLPWFAYAHRTIFTFYAIAFLPWVVLAVVYAVGRLLDRARADPARRRRAVGLVAGFLGVVAAVSVFFYPIWTAQVVPYWFWRLHMWLITWV</sequence>
<feature type="transmembrane region" description="Helical" evidence="10">
    <location>
        <begin position="47"/>
        <end position="67"/>
    </location>
</feature>
<proteinExistence type="inferred from homology"/>